<evidence type="ECO:0000256" key="1">
    <source>
        <dbReference type="ARBA" id="ARBA00022729"/>
    </source>
</evidence>
<sequence length="226" mass="25511">MKNTSISGFTRALGLGCAMLLTTSLLADDTAAQAASDNKHDHAHGSEKSDDIYRGYFEDSQIKARTLADWEGEWQSVYPYLVDGTLDPVMAHKAENGDKTVEEYRTYYDTGYKTDVERIDIKGDILTFYRNGNPAQAHYASDGYEILTYKKGNRGVRYIFKKTTGDDEAPMFIQFSDHAIAPNKADHYHLYFGDDRVALLNELSNWPTYYPSDMTGDDILAEMLAH</sequence>
<name>A0A286IET2_9HYPH</name>
<dbReference type="InterPro" id="IPR015304">
    <property type="entry name" value="ZinT_dom"/>
</dbReference>
<dbReference type="AlphaFoldDB" id="A0A286IET2"/>
<dbReference type="InterPro" id="IPR012674">
    <property type="entry name" value="Calycin"/>
</dbReference>
<organism evidence="5 6">
    <name type="scientific">Hoeflea halophila</name>
    <dbReference type="NCBI Taxonomy" id="714899"/>
    <lineage>
        <taxon>Bacteria</taxon>
        <taxon>Pseudomonadati</taxon>
        <taxon>Pseudomonadota</taxon>
        <taxon>Alphaproteobacteria</taxon>
        <taxon>Hyphomicrobiales</taxon>
        <taxon>Rhizobiaceae</taxon>
        <taxon>Hoeflea</taxon>
    </lineage>
</organism>
<accession>A0A286IET2</accession>
<keyword evidence="1 3" id="KW-0732">Signal</keyword>
<gene>
    <name evidence="5" type="ORF">SAMN05877838_2754</name>
</gene>
<dbReference type="OrthoDB" id="9810636at2"/>
<evidence type="ECO:0000256" key="3">
    <source>
        <dbReference type="SAM" id="SignalP"/>
    </source>
</evidence>
<dbReference type="GO" id="GO:0008270">
    <property type="term" value="F:zinc ion binding"/>
    <property type="evidence" value="ECO:0007669"/>
    <property type="project" value="InterPro"/>
</dbReference>
<dbReference type="RefSeq" id="WP_097108348.1">
    <property type="nucleotide sequence ID" value="NZ_OCPC01000004.1"/>
</dbReference>
<protein>
    <submittedName>
        <fullName evidence="5">Zinc transport system substrate-binding protein</fullName>
    </submittedName>
</protein>
<dbReference type="SUPFAM" id="SSF50814">
    <property type="entry name" value="Lipocalins"/>
    <property type="match status" value="1"/>
</dbReference>
<evidence type="ECO:0000256" key="2">
    <source>
        <dbReference type="ARBA" id="ARBA00022833"/>
    </source>
</evidence>
<evidence type="ECO:0000313" key="6">
    <source>
        <dbReference type="Proteomes" id="UP000219465"/>
    </source>
</evidence>
<evidence type="ECO:0000259" key="4">
    <source>
        <dbReference type="Pfam" id="PF09223"/>
    </source>
</evidence>
<keyword evidence="6" id="KW-1185">Reference proteome</keyword>
<feature type="signal peptide" evidence="3">
    <location>
        <begin position="1"/>
        <end position="27"/>
    </location>
</feature>
<reference evidence="6" key="1">
    <citation type="submission" date="2017-08" db="EMBL/GenBank/DDBJ databases">
        <authorList>
            <person name="Varghese N."/>
            <person name="Submissions S."/>
        </authorList>
    </citation>
    <scope>NUCLEOTIDE SEQUENCE [LARGE SCALE GENOMIC DNA]</scope>
    <source>
        <strain evidence="6">KCTC 23107</strain>
    </source>
</reference>
<feature type="chain" id="PRO_5013261929" evidence="3">
    <location>
        <begin position="28"/>
        <end position="226"/>
    </location>
</feature>
<feature type="domain" description="ZinT" evidence="4">
    <location>
        <begin position="49"/>
        <end position="226"/>
    </location>
</feature>
<dbReference type="Proteomes" id="UP000219465">
    <property type="component" value="Unassembled WGS sequence"/>
</dbReference>
<keyword evidence="2" id="KW-0862">Zinc</keyword>
<proteinExistence type="predicted"/>
<evidence type="ECO:0000313" key="5">
    <source>
        <dbReference type="EMBL" id="SOE17849.1"/>
    </source>
</evidence>
<dbReference type="EMBL" id="OCPC01000004">
    <property type="protein sequence ID" value="SOE17849.1"/>
    <property type="molecule type" value="Genomic_DNA"/>
</dbReference>
<dbReference type="Pfam" id="PF09223">
    <property type="entry name" value="ZinT"/>
    <property type="match status" value="1"/>
</dbReference>
<dbReference type="Gene3D" id="2.40.128.20">
    <property type="match status" value="1"/>
</dbReference>